<proteinExistence type="predicted"/>
<feature type="domain" description="Helix-turn-helix" evidence="1">
    <location>
        <begin position="12"/>
        <end position="56"/>
    </location>
</feature>
<dbReference type="EMBL" id="JAUHTB010000003">
    <property type="protein sequence ID" value="MDN4505306.1"/>
    <property type="molecule type" value="Genomic_DNA"/>
</dbReference>
<evidence type="ECO:0000259" key="1">
    <source>
        <dbReference type="Pfam" id="PF12728"/>
    </source>
</evidence>
<dbReference type="RefSeq" id="WP_269502827.1">
    <property type="nucleotide sequence ID" value="NZ_JAPWIO010000006.1"/>
</dbReference>
<reference evidence="2 3" key="1">
    <citation type="submission" date="2023-07" db="EMBL/GenBank/DDBJ databases">
        <title>Strategy for survival of the halotoleranting strain Dietzia MX2 from the Yakshinskoe mineral salts deposit.</title>
        <authorList>
            <person name="Kharitonova M.A."/>
            <person name="Kupriyanova-Ashina F.G."/>
            <person name="Shakirov T.R."/>
            <person name="Vafina M.S."/>
            <person name="Ilinskaya O.N."/>
        </authorList>
    </citation>
    <scope>NUCLEOTIDE SEQUENCE [LARGE SCALE GENOMIC DNA]</scope>
    <source>
        <strain evidence="2 3">MX2</strain>
    </source>
</reference>
<name>A0ABT8GYL3_9ACTN</name>
<sequence>MSGNGLIAAPALAQEFGVTVQRLATWRHQGVGPAYVKVGRLVRYRREDVDAWLDAQTVETAGGAA</sequence>
<evidence type="ECO:0000313" key="2">
    <source>
        <dbReference type="EMBL" id="MDN4505306.1"/>
    </source>
</evidence>
<dbReference type="Pfam" id="PF12728">
    <property type="entry name" value="HTH_17"/>
    <property type="match status" value="1"/>
</dbReference>
<gene>
    <name evidence="2" type="ORF">QYF62_04435</name>
</gene>
<dbReference type="SUPFAM" id="SSF46955">
    <property type="entry name" value="Putative DNA-binding domain"/>
    <property type="match status" value="1"/>
</dbReference>
<dbReference type="Proteomes" id="UP001172702">
    <property type="component" value="Unassembled WGS sequence"/>
</dbReference>
<organism evidence="2 3">
    <name type="scientific">Dietzia maris</name>
    <dbReference type="NCBI Taxonomy" id="37915"/>
    <lineage>
        <taxon>Bacteria</taxon>
        <taxon>Bacillati</taxon>
        <taxon>Actinomycetota</taxon>
        <taxon>Actinomycetes</taxon>
        <taxon>Mycobacteriales</taxon>
        <taxon>Dietziaceae</taxon>
        <taxon>Dietzia</taxon>
    </lineage>
</organism>
<dbReference type="InterPro" id="IPR009061">
    <property type="entry name" value="DNA-bd_dom_put_sf"/>
</dbReference>
<evidence type="ECO:0000313" key="3">
    <source>
        <dbReference type="Proteomes" id="UP001172702"/>
    </source>
</evidence>
<protein>
    <submittedName>
        <fullName evidence="2">Helix-turn-helix domain-containing protein</fullName>
    </submittedName>
</protein>
<keyword evidence="3" id="KW-1185">Reference proteome</keyword>
<dbReference type="InterPro" id="IPR041657">
    <property type="entry name" value="HTH_17"/>
</dbReference>
<dbReference type="InterPro" id="IPR036388">
    <property type="entry name" value="WH-like_DNA-bd_sf"/>
</dbReference>
<dbReference type="Gene3D" id="1.10.10.10">
    <property type="entry name" value="Winged helix-like DNA-binding domain superfamily/Winged helix DNA-binding domain"/>
    <property type="match status" value="1"/>
</dbReference>
<accession>A0ABT8GYL3</accession>
<comment type="caution">
    <text evidence="2">The sequence shown here is derived from an EMBL/GenBank/DDBJ whole genome shotgun (WGS) entry which is preliminary data.</text>
</comment>